<dbReference type="SUPFAM" id="SSF52172">
    <property type="entry name" value="CheY-like"/>
    <property type="match status" value="1"/>
</dbReference>
<dbReference type="Proteomes" id="UP000217889">
    <property type="component" value="Chromosome"/>
</dbReference>
<proteinExistence type="predicted"/>
<evidence type="ECO:0000256" key="4">
    <source>
        <dbReference type="ARBA" id="ARBA00023125"/>
    </source>
</evidence>
<sequence length="121" mass="12988">MANILVVDDDPDIVELVSLKLRSSGHEVTAVGSGEAALDTLATRTDVDLAVVDHMMPGMTGVDLVRALRAGGSTLKVLMLTARSQERDLENGFTAGVDDYMTKPFSPRELAARVTSMLSRR</sequence>
<dbReference type="KEGG" id="bgg:CFK41_03690"/>
<keyword evidence="4" id="KW-0238">DNA-binding</keyword>
<dbReference type="InterPro" id="IPR011006">
    <property type="entry name" value="CheY-like_superfamily"/>
</dbReference>
<organism evidence="8 9">
    <name type="scientific">Brachybacterium ginsengisoli</name>
    <dbReference type="NCBI Taxonomy" id="1331682"/>
    <lineage>
        <taxon>Bacteria</taxon>
        <taxon>Bacillati</taxon>
        <taxon>Actinomycetota</taxon>
        <taxon>Actinomycetes</taxon>
        <taxon>Micrococcales</taxon>
        <taxon>Dermabacteraceae</taxon>
        <taxon>Brachybacterium</taxon>
    </lineage>
</organism>
<evidence type="ECO:0000256" key="2">
    <source>
        <dbReference type="ARBA" id="ARBA00023012"/>
    </source>
</evidence>
<evidence type="ECO:0000259" key="7">
    <source>
        <dbReference type="PROSITE" id="PS50110"/>
    </source>
</evidence>
<evidence type="ECO:0000256" key="3">
    <source>
        <dbReference type="ARBA" id="ARBA00023015"/>
    </source>
</evidence>
<feature type="modified residue" description="4-aspartylphosphate" evidence="6">
    <location>
        <position position="53"/>
    </location>
</feature>
<dbReference type="GO" id="GO:0000156">
    <property type="term" value="F:phosphorelay response regulator activity"/>
    <property type="evidence" value="ECO:0007669"/>
    <property type="project" value="TreeGrafter"/>
</dbReference>
<dbReference type="PANTHER" id="PTHR48111">
    <property type="entry name" value="REGULATOR OF RPOS"/>
    <property type="match status" value="1"/>
</dbReference>
<reference evidence="8 9" key="1">
    <citation type="journal article" date="2014" name="Int. J. Syst. Evol. Microbiol.">
        <title>Brachybacterium ginsengisoli sp. nov., isolated from soil of a ginseng field.</title>
        <authorList>
            <person name="Hoang V.A."/>
            <person name="Kim Y.J."/>
            <person name="Nguyen N.L."/>
            <person name="Yang D.C."/>
        </authorList>
    </citation>
    <scope>NUCLEOTIDE SEQUENCE [LARGE SCALE GENOMIC DNA]</scope>
    <source>
        <strain evidence="8 9">DCY80</strain>
    </source>
</reference>
<keyword evidence="2" id="KW-0902">Two-component regulatory system</keyword>
<accession>A0A291GUU2</accession>
<name>A0A291GUU2_9MICO</name>
<dbReference type="AlphaFoldDB" id="A0A291GUU2"/>
<keyword evidence="5" id="KW-0804">Transcription</keyword>
<dbReference type="OrthoDB" id="3197131at2"/>
<dbReference type="Pfam" id="PF00072">
    <property type="entry name" value="Response_reg"/>
    <property type="match status" value="1"/>
</dbReference>
<gene>
    <name evidence="8" type="ORF">CFK41_03690</name>
</gene>
<dbReference type="RefSeq" id="WP_096798458.1">
    <property type="nucleotide sequence ID" value="NZ_CP023564.1"/>
</dbReference>
<dbReference type="GO" id="GO:0000976">
    <property type="term" value="F:transcription cis-regulatory region binding"/>
    <property type="evidence" value="ECO:0007669"/>
    <property type="project" value="TreeGrafter"/>
</dbReference>
<dbReference type="GO" id="GO:0006355">
    <property type="term" value="P:regulation of DNA-templated transcription"/>
    <property type="evidence" value="ECO:0007669"/>
    <property type="project" value="TreeGrafter"/>
</dbReference>
<dbReference type="GO" id="GO:0005829">
    <property type="term" value="C:cytosol"/>
    <property type="evidence" value="ECO:0007669"/>
    <property type="project" value="TreeGrafter"/>
</dbReference>
<dbReference type="InterPro" id="IPR039420">
    <property type="entry name" value="WalR-like"/>
</dbReference>
<evidence type="ECO:0000313" key="8">
    <source>
        <dbReference type="EMBL" id="ATG53979.1"/>
    </source>
</evidence>
<evidence type="ECO:0000256" key="5">
    <source>
        <dbReference type="ARBA" id="ARBA00023163"/>
    </source>
</evidence>
<dbReference type="PROSITE" id="PS50110">
    <property type="entry name" value="RESPONSE_REGULATORY"/>
    <property type="match status" value="1"/>
</dbReference>
<dbReference type="Gene3D" id="3.40.50.2300">
    <property type="match status" value="1"/>
</dbReference>
<dbReference type="InterPro" id="IPR001789">
    <property type="entry name" value="Sig_transdc_resp-reg_receiver"/>
</dbReference>
<feature type="domain" description="Response regulatory" evidence="7">
    <location>
        <begin position="3"/>
        <end position="118"/>
    </location>
</feature>
<keyword evidence="1 6" id="KW-0597">Phosphoprotein</keyword>
<evidence type="ECO:0000313" key="9">
    <source>
        <dbReference type="Proteomes" id="UP000217889"/>
    </source>
</evidence>
<evidence type="ECO:0000256" key="1">
    <source>
        <dbReference type="ARBA" id="ARBA00022553"/>
    </source>
</evidence>
<dbReference type="EMBL" id="CP023564">
    <property type="protein sequence ID" value="ATG53979.1"/>
    <property type="molecule type" value="Genomic_DNA"/>
</dbReference>
<protein>
    <submittedName>
        <fullName evidence="8">Response regulator</fullName>
    </submittedName>
</protein>
<dbReference type="CDD" id="cd17574">
    <property type="entry name" value="REC_OmpR"/>
    <property type="match status" value="1"/>
</dbReference>
<evidence type="ECO:0000256" key="6">
    <source>
        <dbReference type="PROSITE-ProRule" id="PRU00169"/>
    </source>
</evidence>
<keyword evidence="3" id="KW-0805">Transcription regulation</keyword>
<keyword evidence="9" id="KW-1185">Reference proteome</keyword>
<dbReference type="PANTHER" id="PTHR48111:SF1">
    <property type="entry name" value="TWO-COMPONENT RESPONSE REGULATOR ORR33"/>
    <property type="match status" value="1"/>
</dbReference>
<dbReference type="GO" id="GO:0032993">
    <property type="term" value="C:protein-DNA complex"/>
    <property type="evidence" value="ECO:0007669"/>
    <property type="project" value="TreeGrafter"/>
</dbReference>
<dbReference type="SMART" id="SM00448">
    <property type="entry name" value="REC"/>
    <property type="match status" value="1"/>
</dbReference>